<dbReference type="AlphaFoldDB" id="A0A5N5ET30"/>
<gene>
    <name evidence="1" type="ORF">F5983_13640</name>
</gene>
<dbReference type="InterPro" id="IPR036527">
    <property type="entry name" value="SCP2_sterol-bd_dom_sf"/>
</dbReference>
<proteinExistence type="predicted"/>
<dbReference type="Proteomes" id="UP000326907">
    <property type="component" value="Unassembled WGS sequence"/>
</dbReference>
<dbReference type="RefSeq" id="WP_128847312.1">
    <property type="nucleotide sequence ID" value="NZ_JBMOST010000014.1"/>
</dbReference>
<reference evidence="1 2" key="1">
    <citation type="submission" date="2019-09" db="EMBL/GenBank/DDBJ databases">
        <authorList>
            <person name="Liu P."/>
        </authorList>
    </citation>
    <scope>NUCLEOTIDE SEQUENCE [LARGE SCALE GENOMIC DNA]</scope>
    <source>
        <strain evidence="1 2">TRM68085</strain>
    </source>
</reference>
<evidence type="ECO:0000313" key="1">
    <source>
        <dbReference type="EMBL" id="KAB2591872.1"/>
    </source>
</evidence>
<evidence type="ECO:0008006" key="3">
    <source>
        <dbReference type="Google" id="ProtNLM"/>
    </source>
</evidence>
<protein>
    <recommendedName>
        <fullName evidence="3">SCP2 domain-containing protein</fullName>
    </recommendedName>
</protein>
<accession>A0A5N5ET30</accession>
<name>A0A5N5ET30_9ACTN</name>
<evidence type="ECO:0000313" key="2">
    <source>
        <dbReference type="Proteomes" id="UP000326907"/>
    </source>
</evidence>
<keyword evidence="2" id="KW-1185">Reference proteome</keyword>
<sequence length="106" mass="11353">MVISSQELANTLSAAAKAAPAWQAAGATVRFMISEPDAELTLDPQGALTDAEPTHVFRISYADLDDLAAGRRTFLRTVTSRRVSSRGPVMQTFAVGQALTTFALQR</sequence>
<comment type="caution">
    <text evidence="1">The sequence shown here is derived from an EMBL/GenBank/DDBJ whole genome shotgun (WGS) entry which is preliminary data.</text>
</comment>
<organism evidence="1 2">
    <name type="scientific">Streptomyces arboris</name>
    <dbReference type="NCBI Taxonomy" id="2600619"/>
    <lineage>
        <taxon>Bacteria</taxon>
        <taxon>Bacillati</taxon>
        <taxon>Actinomycetota</taxon>
        <taxon>Actinomycetes</taxon>
        <taxon>Kitasatosporales</taxon>
        <taxon>Streptomycetaceae</taxon>
        <taxon>Streptomyces</taxon>
    </lineage>
</organism>
<dbReference type="EMBL" id="VYUA01000010">
    <property type="protein sequence ID" value="KAB2591872.1"/>
    <property type="molecule type" value="Genomic_DNA"/>
</dbReference>
<dbReference type="SUPFAM" id="SSF55718">
    <property type="entry name" value="SCP-like"/>
    <property type="match status" value="1"/>
</dbReference>